<feature type="signal peptide" evidence="1">
    <location>
        <begin position="1"/>
        <end position="25"/>
    </location>
</feature>
<organism evidence="2 3">
    <name type="scientific">Sediminitomix flava</name>
    <dbReference type="NCBI Taxonomy" id="379075"/>
    <lineage>
        <taxon>Bacteria</taxon>
        <taxon>Pseudomonadati</taxon>
        <taxon>Bacteroidota</taxon>
        <taxon>Cytophagia</taxon>
        <taxon>Cytophagales</taxon>
        <taxon>Flammeovirgaceae</taxon>
        <taxon>Sediminitomix</taxon>
    </lineage>
</organism>
<accession>A0A315ZVE4</accession>
<evidence type="ECO:0000256" key="1">
    <source>
        <dbReference type="SAM" id="SignalP"/>
    </source>
</evidence>
<sequence>MNLFYQTFKCVSLSFLVICTFGACTDNTITTDLVTGDDCYLTSMDVDHYYIKDSIDYHTTDLFQYTFNGDGKFVEAIEYDNGQLESNHSLRYDSGFLVLYNESWVSGDAHQLNFYYKDSTLEAVQDIFAFNLSSSSSRISEEKSNVKYYQKLRELGNKRASEIANQYEVIYAFIYEDGNNLPVGAIDNLGGEFQFVFNENSDLTEWSYQIQREGYQFNETYSFSYDDKVSIFRNRIKNPFVASSFFSILDYPNPSYFNNITEETHSWLEVENEVILDSGNLVTNYEYSYDPISSVPLLVTKVESNGNRNYQLSFDCK</sequence>
<keyword evidence="3" id="KW-1185">Reference proteome</keyword>
<protein>
    <recommendedName>
        <fullName evidence="4">YD repeat-containing protein</fullName>
    </recommendedName>
</protein>
<dbReference type="OrthoDB" id="583051at2"/>
<evidence type="ECO:0008006" key="4">
    <source>
        <dbReference type="Google" id="ProtNLM"/>
    </source>
</evidence>
<keyword evidence="1" id="KW-0732">Signal</keyword>
<dbReference type="EMBL" id="QGDO01000005">
    <property type="protein sequence ID" value="PWJ40179.1"/>
    <property type="molecule type" value="Genomic_DNA"/>
</dbReference>
<evidence type="ECO:0000313" key="3">
    <source>
        <dbReference type="Proteomes" id="UP000245535"/>
    </source>
</evidence>
<gene>
    <name evidence="2" type="ORF">BC781_105247</name>
</gene>
<proteinExistence type="predicted"/>
<feature type="chain" id="PRO_5016244393" description="YD repeat-containing protein" evidence="1">
    <location>
        <begin position="26"/>
        <end position="317"/>
    </location>
</feature>
<dbReference type="AlphaFoldDB" id="A0A315ZVE4"/>
<dbReference type="Proteomes" id="UP000245535">
    <property type="component" value="Unassembled WGS sequence"/>
</dbReference>
<evidence type="ECO:0000313" key="2">
    <source>
        <dbReference type="EMBL" id="PWJ40179.1"/>
    </source>
</evidence>
<name>A0A315ZVE4_SEDFL</name>
<reference evidence="2 3" key="1">
    <citation type="submission" date="2018-03" db="EMBL/GenBank/DDBJ databases">
        <title>Genomic Encyclopedia of Archaeal and Bacterial Type Strains, Phase II (KMG-II): from individual species to whole genera.</title>
        <authorList>
            <person name="Goeker M."/>
        </authorList>
    </citation>
    <scope>NUCLEOTIDE SEQUENCE [LARGE SCALE GENOMIC DNA]</scope>
    <source>
        <strain evidence="2 3">DSM 28229</strain>
    </source>
</reference>
<dbReference type="RefSeq" id="WP_109620676.1">
    <property type="nucleotide sequence ID" value="NZ_QGDO01000005.1"/>
</dbReference>
<comment type="caution">
    <text evidence="2">The sequence shown here is derived from an EMBL/GenBank/DDBJ whole genome shotgun (WGS) entry which is preliminary data.</text>
</comment>